<reference evidence="1 2" key="2">
    <citation type="submission" date="2016-05" db="EMBL/GenBank/DDBJ databases">
        <title>Lineage-specific infection strategies underlie the spectrum of fungal disease in amphibians.</title>
        <authorList>
            <person name="Cuomo C.A."/>
            <person name="Farrer R.A."/>
            <person name="James T."/>
            <person name="Longcore J."/>
            <person name="Birren B."/>
        </authorList>
    </citation>
    <scope>NUCLEOTIDE SEQUENCE [LARGE SCALE GENOMIC DNA]</scope>
    <source>
        <strain evidence="1 2">JEL423</strain>
    </source>
</reference>
<name>A0A177WBQ3_BATDL</name>
<gene>
    <name evidence="1" type="ORF">BDEG_21235</name>
</gene>
<dbReference type="EMBL" id="DS022300">
    <property type="protein sequence ID" value="OAJ37172.1"/>
    <property type="molecule type" value="Genomic_DNA"/>
</dbReference>
<dbReference type="GO" id="GO:0031201">
    <property type="term" value="C:SNARE complex"/>
    <property type="evidence" value="ECO:0007669"/>
    <property type="project" value="TreeGrafter"/>
</dbReference>
<evidence type="ECO:0000313" key="2">
    <source>
        <dbReference type="Proteomes" id="UP000077115"/>
    </source>
</evidence>
<dbReference type="Proteomes" id="UP000077115">
    <property type="component" value="Unassembled WGS sequence"/>
</dbReference>
<dbReference type="InterPro" id="IPR005606">
    <property type="entry name" value="Sec20"/>
</dbReference>
<evidence type="ECO:0000313" key="1">
    <source>
        <dbReference type="EMBL" id="OAJ37172.1"/>
    </source>
</evidence>
<dbReference type="GO" id="GO:0006890">
    <property type="term" value="P:retrograde vesicle-mediated transport, Golgi to endoplasmic reticulum"/>
    <property type="evidence" value="ECO:0007669"/>
    <property type="project" value="InterPro"/>
</dbReference>
<sequence>MHVQESEDALLDIKRPSQKAALAQSIAQQKQAVKLLQQRFQTALVTARKAIKTKAQNDRESLLALGSASKTDRSNAAAIQASNDITYGLKQAVQMISAEVERSIETVNTLGNVQLAYKWIQWIEPNTVIYDTVSPY</sequence>
<reference evidence="1 2" key="1">
    <citation type="submission" date="2006-10" db="EMBL/GenBank/DDBJ databases">
        <title>The Genome Sequence of Batrachochytrium dendrobatidis JEL423.</title>
        <authorList>
            <consortium name="The Broad Institute Genome Sequencing Platform"/>
            <person name="Birren B."/>
            <person name="Lander E."/>
            <person name="Galagan J."/>
            <person name="Cuomo C."/>
            <person name="Devon K."/>
            <person name="Jaffe D."/>
            <person name="Butler J."/>
            <person name="Alvarez P."/>
            <person name="Gnerre S."/>
            <person name="Grabherr M."/>
            <person name="Kleber M."/>
            <person name="Mauceli E."/>
            <person name="Brockman W."/>
            <person name="Young S."/>
            <person name="LaButti K."/>
            <person name="Sykes S."/>
            <person name="DeCaprio D."/>
            <person name="Crawford M."/>
            <person name="Koehrsen M."/>
            <person name="Engels R."/>
            <person name="Montgomery P."/>
            <person name="Pearson M."/>
            <person name="Howarth C."/>
            <person name="Larson L."/>
            <person name="White J."/>
            <person name="O'Leary S."/>
            <person name="Kodira C."/>
            <person name="Zeng Q."/>
            <person name="Yandava C."/>
            <person name="Alvarado L."/>
            <person name="Longcore J."/>
            <person name="James T."/>
        </authorList>
    </citation>
    <scope>NUCLEOTIDE SEQUENCE [LARGE SCALE GENOMIC DNA]</scope>
    <source>
        <strain evidence="1 2">JEL423</strain>
    </source>
</reference>
<dbReference type="GO" id="GO:0005783">
    <property type="term" value="C:endoplasmic reticulum"/>
    <property type="evidence" value="ECO:0007669"/>
    <property type="project" value="TreeGrafter"/>
</dbReference>
<dbReference type="VEuPathDB" id="FungiDB:BDEG_21235"/>
<dbReference type="PANTHER" id="PTHR12825">
    <property type="entry name" value="BNIP1-RELATED"/>
    <property type="match status" value="1"/>
</dbReference>
<dbReference type="PANTHER" id="PTHR12825:SF0">
    <property type="entry name" value="VESICLE TRANSPORT PROTEIN SEC20"/>
    <property type="match status" value="1"/>
</dbReference>
<protein>
    <submittedName>
        <fullName evidence="1">Uncharacterized protein</fullName>
    </submittedName>
</protein>
<dbReference type="STRING" id="403673.A0A177WBQ3"/>
<dbReference type="AlphaFoldDB" id="A0A177WBQ3"/>
<dbReference type="GO" id="GO:0005484">
    <property type="term" value="F:SNAP receptor activity"/>
    <property type="evidence" value="ECO:0007669"/>
    <property type="project" value="InterPro"/>
</dbReference>
<accession>A0A177WBQ3</accession>
<proteinExistence type="predicted"/>
<organism evidence="1 2">
    <name type="scientific">Batrachochytrium dendrobatidis (strain JEL423)</name>
    <dbReference type="NCBI Taxonomy" id="403673"/>
    <lineage>
        <taxon>Eukaryota</taxon>
        <taxon>Fungi</taxon>
        <taxon>Fungi incertae sedis</taxon>
        <taxon>Chytridiomycota</taxon>
        <taxon>Chytridiomycota incertae sedis</taxon>
        <taxon>Chytridiomycetes</taxon>
        <taxon>Rhizophydiales</taxon>
        <taxon>Rhizophydiales incertae sedis</taxon>
        <taxon>Batrachochytrium</taxon>
    </lineage>
</organism>
<dbReference type="OrthoDB" id="46868at2759"/>